<keyword evidence="4" id="KW-0851">Voltage-gated channel</keyword>
<dbReference type="PROSITE" id="PS50297">
    <property type="entry name" value="ANK_REP_REGION"/>
    <property type="match status" value="1"/>
</dbReference>
<comment type="caution">
    <text evidence="8">The sequence shown here is derived from an EMBL/GenBank/DDBJ whole genome shotgun (WGS) entry which is preliminary data.</text>
</comment>
<dbReference type="GO" id="GO:0005249">
    <property type="term" value="F:voltage-gated potassium channel activity"/>
    <property type="evidence" value="ECO:0007669"/>
    <property type="project" value="InterPro"/>
</dbReference>
<dbReference type="EMBL" id="LXQA010156800">
    <property type="protein sequence ID" value="MCI27009.1"/>
    <property type="molecule type" value="Genomic_DNA"/>
</dbReference>
<organism evidence="8 9">
    <name type="scientific">Trifolium medium</name>
    <dbReference type="NCBI Taxonomy" id="97028"/>
    <lineage>
        <taxon>Eukaryota</taxon>
        <taxon>Viridiplantae</taxon>
        <taxon>Streptophyta</taxon>
        <taxon>Embryophyta</taxon>
        <taxon>Tracheophyta</taxon>
        <taxon>Spermatophyta</taxon>
        <taxon>Magnoliopsida</taxon>
        <taxon>eudicotyledons</taxon>
        <taxon>Gunneridae</taxon>
        <taxon>Pentapetalae</taxon>
        <taxon>rosids</taxon>
        <taxon>fabids</taxon>
        <taxon>Fabales</taxon>
        <taxon>Fabaceae</taxon>
        <taxon>Papilionoideae</taxon>
        <taxon>50 kb inversion clade</taxon>
        <taxon>NPAAA clade</taxon>
        <taxon>Hologalegina</taxon>
        <taxon>IRL clade</taxon>
        <taxon>Trifolieae</taxon>
        <taxon>Trifolium</taxon>
    </lineage>
</organism>
<keyword evidence="4" id="KW-0813">Transport</keyword>
<evidence type="ECO:0000256" key="2">
    <source>
        <dbReference type="ARBA" id="ARBA00022538"/>
    </source>
</evidence>
<dbReference type="InterPro" id="IPR002110">
    <property type="entry name" value="Ankyrin_rpt"/>
</dbReference>
<keyword evidence="6 8" id="KW-0407">Ion channel</keyword>
<evidence type="ECO:0000313" key="9">
    <source>
        <dbReference type="Proteomes" id="UP000265520"/>
    </source>
</evidence>
<dbReference type="InterPro" id="IPR045319">
    <property type="entry name" value="KAT/AKT"/>
</dbReference>
<dbReference type="GO" id="GO:0005886">
    <property type="term" value="C:plasma membrane"/>
    <property type="evidence" value="ECO:0007669"/>
    <property type="project" value="UniProtKB-SubCell"/>
</dbReference>
<feature type="non-terminal residue" evidence="8">
    <location>
        <position position="85"/>
    </location>
</feature>
<name>A0A392QSP5_9FABA</name>
<dbReference type="PROSITE" id="PS50088">
    <property type="entry name" value="ANK_REPEAT"/>
    <property type="match status" value="1"/>
</dbReference>
<keyword evidence="7" id="KW-0040">ANK repeat</keyword>
<evidence type="ECO:0000256" key="5">
    <source>
        <dbReference type="ARBA" id="ARBA00022958"/>
    </source>
</evidence>
<dbReference type="AlphaFoldDB" id="A0A392QSP5"/>
<dbReference type="SUPFAM" id="SSF48403">
    <property type="entry name" value="Ankyrin repeat"/>
    <property type="match status" value="1"/>
</dbReference>
<keyword evidence="9" id="KW-1185">Reference proteome</keyword>
<dbReference type="PANTHER" id="PTHR45743:SF29">
    <property type="entry name" value="POTASSIUM CHANNEL"/>
    <property type="match status" value="1"/>
</dbReference>
<keyword evidence="4" id="KW-0406">Ion transport</keyword>
<reference evidence="8 9" key="1">
    <citation type="journal article" date="2018" name="Front. Plant Sci.">
        <title>Red Clover (Trifolium pratense) and Zigzag Clover (T. medium) - A Picture of Genomic Similarities and Differences.</title>
        <authorList>
            <person name="Dluhosova J."/>
            <person name="Istvanek J."/>
            <person name="Nedelnik J."/>
            <person name="Repkova J."/>
        </authorList>
    </citation>
    <scope>NUCLEOTIDE SEQUENCE [LARGE SCALE GENOMIC DNA]</scope>
    <source>
        <strain evidence="9">cv. 10/8</strain>
        <tissue evidence="8">Leaf</tissue>
    </source>
</reference>
<dbReference type="Proteomes" id="UP000265520">
    <property type="component" value="Unassembled WGS sequence"/>
</dbReference>
<dbReference type="PANTHER" id="PTHR45743">
    <property type="entry name" value="POTASSIUM CHANNEL AKT1"/>
    <property type="match status" value="1"/>
</dbReference>
<dbReference type="GO" id="GO:0034702">
    <property type="term" value="C:monoatomic ion channel complex"/>
    <property type="evidence" value="ECO:0007669"/>
    <property type="project" value="UniProtKB-KW"/>
</dbReference>
<accession>A0A392QSP5</accession>
<evidence type="ECO:0000256" key="7">
    <source>
        <dbReference type="PROSITE-ProRule" id="PRU00023"/>
    </source>
</evidence>
<protein>
    <submittedName>
        <fullName evidence="8">Potassium channel AKT1-like</fullName>
    </submittedName>
</protein>
<evidence type="ECO:0000256" key="6">
    <source>
        <dbReference type="ARBA" id="ARBA00023303"/>
    </source>
</evidence>
<dbReference type="Gene3D" id="1.25.40.20">
    <property type="entry name" value="Ankyrin repeat-containing domain"/>
    <property type="match status" value="1"/>
</dbReference>
<evidence type="ECO:0000313" key="8">
    <source>
        <dbReference type="EMBL" id="MCI27009.1"/>
    </source>
</evidence>
<dbReference type="SMART" id="SM00248">
    <property type="entry name" value="ANK"/>
    <property type="match status" value="2"/>
</dbReference>
<sequence length="85" mass="9118">MSGGHKFVKKLLIDNGANIFFTDVARLACVAAQKNNTELLMELIEFGVDVTKSDKNGTTALHTAVSEGNVEIVKLLVDLGAEVDK</sequence>
<proteinExistence type="predicted"/>
<keyword evidence="5" id="KW-0630">Potassium</keyword>
<evidence type="ECO:0000256" key="4">
    <source>
        <dbReference type="ARBA" id="ARBA00022882"/>
    </source>
</evidence>
<keyword evidence="2" id="KW-0633">Potassium transport</keyword>
<feature type="repeat" description="ANK" evidence="7">
    <location>
        <begin position="56"/>
        <end position="85"/>
    </location>
</feature>
<comment type="subcellular location">
    <subcellularLocation>
        <location evidence="1">Cell membrane</location>
        <topology evidence="1">Peripheral membrane protein</topology>
        <orientation evidence="1">Cytoplasmic side</orientation>
    </subcellularLocation>
</comment>
<dbReference type="InterPro" id="IPR036770">
    <property type="entry name" value="Ankyrin_rpt-contain_sf"/>
</dbReference>
<evidence type="ECO:0000256" key="3">
    <source>
        <dbReference type="ARBA" id="ARBA00022826"/>
    </source>
</evidence>
<dbReference type="Pfam" id="PF12796">
    <property type="entry name" value="Ank_2"/>
    <property type="match status" value="1"/>
</dbReference>
<keyword evidence="3" id="KW-0631">Potassium channel</keyword>
<evidence type="ECO:0000256" key="1">
    <source>
        <dbReference type="ARBA" id="ARBA00004413"/>
    </source>
</evidence>